<reference evidence="1 2" key="1">
    <citation type="submission" date="2016-10" db="EMBL/GenBank/DDBJ databases">
        <authorList>
            <person name="de Groot N.N."/>
        </authorList>
    </citation>
    <scope>NUCLEOTIDE SEQUENCE [LARGE SCALE GENOMIC DNA]</scope>
    <source>
        <strain evidence="1 2">DSM 45514</strain>
    </source>
</reference>
<sequence>MSRGAERISTVPEKGIEERAEKGVLPKCGWLPQPPSLVGLLKKESAAAVEPRSATVRKTVQKATDVFVRCFFYLIGEESFSCS</sequence>
<dbReference type="AlphaFoldDB" id="A0A1G6LNY5"/>
<accession>A0A1G6LNY5</accession>
<dbReference type="EMBL" id="FMZA01000008">
    <property type="protein sequence ID" value="SDC44465.1"/>
    <property type="molecule type" value="Genomic_DNA"/>
</dbReference>
<evidence type="ECO:0000313" key="2">
    <source>
        <dbReference type="Proteomes" id="UP000199387"/>
    </source>
</evidence>
<gene>
    <name evidence="1" type="ORF">SAMN04488112_10837</name>
</gene>
<dbReference type="STRING" id="1236220.SAMN04488112_10837"/>
<protein>
    <submittedName>
        <fullName evidence="1">Uncharacterized protein</fullName>
    </submittedName>
</protein>
<evidence type="ECO:0000313" key="1">
    <source>
        <dbReference type="EMBL" id="SDC44465.1"/>
    </source>
</evidence>
<dbReference type="Proteomes" id="UP000199387">
    <property type="component" value="Unassembled WGS sequence"/>
</dbReference>
<proteinExistence type="predicted"/>
<keyword evidence="2" id="KW-1185">Reference proteome</keyword>
<name>A0A1G6LNY5_9BACL</name>
<organism evidence="1 2">
    <name type="scientific">Melghirimyces thermohalophilus</name>
    <dbReference type="NCBI Taxonomy" id="1236220"/>
    <lineage>
        <taxon>Bacteria</taxon>
        <taxon>Bacillati</taxon>
        <taxon>Bacillota</taxon>
        <taxon>Bacilli</taxon>
        <taxon>Bacillales</taxon>
        <taxon>Thermoactinomycetaceae</taxon>
        <taxon>Melghirimyces</taxon>
    </lineage>
</organism>